<evidence type="ECO:0000313" key="9">
    <source>
        <dbReference type="EMBL" id="TVY83534.1"/>
    </source>
</evidence>
<dbReference type="PRINTS" id="PR00070">
    <property type="entry name" value="DHFR"/>
</dbReference>
<evidence type="ECO:0000313" key="10">
    <source>
        <dbReference type="Proteomes" id="UP000469558"/>
    </source>
</evidence>
<comment type="caution">
    <text evidence="9">The sequence shown here is derived from an EMBL/GenBank/DDBJ whole genome shotgun (WGS) entry which is preliminary data.</text>
</comment>
<dbReference type="SUPFAM" id="SSF53597">
    <property type="entry name" value="Dihydrofolate reductase-like"/>
    <property type="match status" value="1"/>
</dbReference>
<evidence type="ECO:0000256" key="3">
    <source>
        <dbReference type="ARBA" id="ARBA00018886"/>
    </source>
</evidence>
<dbReference type="GO" id="GO:0005739">
    <property type="term" value="C:mitochondrion"/>
    <property type="evidence" value="ECO:0007669"/>
    <property type="project" value="TreeGrafter"/>
</dbReference>
<dbReference type="GO" id="GO:0004146">
    <property type="term" value="F:dihydrofolate reductase activity"/>
    <property type="evidence" value="ECO:0007669"/>
    <property type="project" value="UniProtKB-EC"/>
</dbReference>
<evidence type="ECO:0000256" key="6">
    <source>
        <dbReference type="ARBA" id="ARBA00023002"/>
    </source>
</evidence>
<organism evidence="9 10">
    <name type="scientific">Lachnellula suecica</name>
    <dbReference type="NCBI Taxonomy" id="602035"/>
    <lineage>
        <taxon>Eukaryota</taxon>
        <taxon>Fungi</taxon>
        <taxon>Dikarya</taxon>
        <taxon>Ascomycota</taxon>
        <taxon>Pezizomycotina</taxon>
        <taxon>Leotiomycetes</taxon>
        <taxon>Helotiales</taxon>
        <taxon>Lachnaceae</taxon>
        <taxon>Lachnellula</taxon>
    </lineage>
</organism>
<dbReference type="InterPro" id="IPR017925">
    <property type="entry name" value="DHFR_CS"/>
</dbReference>
<proteinExistence type="inferred from homology"/>
<dbReference type="Pfam" id="PF00186">
    <property type="entry name" value="DHFR_1"/>
    <property type="match status" value="1"/>
</dbReference>
<keyword evidence="5" id="KW-0521">NADP</keyword>
<name>A0A8T9CIF3_9HELO</name>
<dbReference type="InterPro" id="IPR024072">
    <property type="entry name" value="DHFR-like_dom_sf"/>
</dbReference>
<feature type="domain" description="DHFR" evidence="8">
    <location>
        <begin position="15"/>
        <end position="210"/>
    </location>
</feature>
<dbReference type="EC" id="1.5.1.3" evidence="2"/>
<protein>
    <recommendedName>
        <fullName evidence="3">Dihydrofolate reductase</fullName>
        <ecNumber evidence="2">1.5.1.3</ecNumber>
    </recommendedName>
</protein>
<keyword evidence="10" id="KW-1185">Reference proteome</keyword>
<dbReference type="GO" id="GO:0046452">
    <property type="term" value="P:dihydrofolate metabolic process"/>
    <property type="evidence" value="ECO:0007669"/>
    <property type="project" value="TreeGrafter"/>
</dbReference>
<dbReference type="GO" id="GO:0006730">
    <property type="term" value="P:one-carbon metabolic process"/>
    <property type="evidence" value="ECO:0007669"/>
    <property type="project" value="UniProtKB-KW"/>
</dbReference>
<dbReference type="GO" id="GO:0050661">
    <property type="term" value="F:NADP binding"/>
    <property type="evidence" value="ECO:0007669"/>
    <property type="project" value="InterPro"/>
</dbReference>
<evidence type="ECO:0000259" key="8">
    <source>
        <dbReference type="PROSITE" id="PS51330"/>
    </source>
</evidence>
<evidence type="ECO:0000256" key="4">
    <source>
        <dbReference type="ARBA" id="ARBA00022563"/>
    </source>
</evidence>
<keyword evidence="4" id="KW-0554">One-carbon metabolism</keyword>
<sequence>MTTTADSDPTMPLPELTLIVAATSKMGIGLRSTLPWTGLKKEMAYFARVTKRAPSPGSTNTVIMGRKTWDSIPPRFRPLKDRRNVIISRSLEQTTSAESQIVGSLPEALNLLSQQSTASDSKTGKAFIIGGAQIYEAALELKQARRILLTRILSDFECDTTFPVVLPESGEGNGWQRKGKAELDAWVGETVAEEIQEETGTKYVFEMWERLD</sequence>
<keyword evidence="6" id="KW-0560">Oxidoreductase</keyword>
<gene>
    <name evidence="9" type="primary">DYR</name>
    <name evidence="9" type="ORF">LSUE1_G002200</name>
</gene>
<evidence type="ECO:0000256" key="7">
    <source>
        <dbReference type="RuleBase" id="RU004474"/>
    </source>
</evidence>
<comment type="similarity">
    <text evidence="7">Belongs to the dihydrofolate reductase family.</text>
</comment>
<dbReference type="Proteomes" id="UP000469558">
    <property type="component" value="Unassembled WGS sequence"/>
</dbReference>
<dbReference type="EMBL" id="QGMK01000181">
    <property type="protein sequence ID" value="TVY83534.1"/>
    <property type="molecule type" value="Genomic_DNA"/>
</dbReference>
<dbReference type="OrthoDB" id="414698at2759"/>
<evidence type="ECO:0000256" key="1">
    <source>
        <dbReference type="ARBA" id="ARBA00004903"/>
    </source>
</evidence>
<reference evidence="9 10" key="1">
    <citation type="submission" date="2018-05" db="EMBL/GenBank/DDBJ databases">
        <title>Genome sequencing and assembly of the regulated plant pathogen Lachnellula willkommii and related sister species for the development of diagnostic species identification markers.</title>
        <authorList>
            <person name="Giroux E."/>
            <person name="Bilodeau G."/>
        </authorList>
    </citation>
    <scope>NUCLEOTIDE SEQUENCE [LARGE SCALE GENOMIC DNA]</scope>
    <source>
        <strain evidence="9 10">CBS 268.59</strain>
    </source>
</reference>
<dbReference type="GO" id="GO:0046655">
    <property type="term" value="P:folic acid metabolic process"/>
    <property type="evidence" value="ECO:0007669"/>
    <property type="project" value="TreeGrafter"/>
</dbReference>
<dbReference type="CDD" id="cd00209">
    <property type="entry name" value="DHFR"/>
    <property type="match status" value="1"/>
</dbReference>
<dbReference type="Gene3D" id="3.40.430.10">
    <property type="entry name" value="Dihydrofolate Reductase, subunit A"/>
    <property type="match status" value="1"/>
</dbReference>
<dbReference type="PANTHER" id="PTHR48069:SF3">
    <property type="entry name" value="DIHYDROFOLATE REDUCTASE"/>
    <property type="match status" value="1"/>
</dbReference>
<evidence type="ECO:0000256" key="5">
    <source>
        <dbReference type="ARBA" id="ARBA00022857"/>
    </source>
</evidence>
<dbReference type="PROSITE" id="PS00075">
    <property type="entry name" value="DHFR_1"/>
    <property type="match status" value="1"/>
</dbReference>
<dbReference type="InterPro" id="IPR001796">
    <property type="entry name" value="DHFR_dom"/>
</dbReference>
<dbReference type="PROSITE" id="PS51330">
    <property type="entry name" value="DHFR_2"/>
    <property type="match status" value="1"/>
</dbReference>
<evidence type="ECO:0000256" key="2">
    <source>
        <dbReference type="ARBA" id="ARBA00012856"/>
    </source>
</evidence>
<comment type="pathway">
    <text evidence="1">Cofactor biosynthesis; tetrahydrofolate biosynthesis; 5,6,7,8-tetrahydrofolate from 7,8-dihydrofolate: step 1/1.</text>
</comment>
<dbReference type="GO" id="GO:0046654">
    <property type="term" value="P:tetrahydrofolate biosynthetic process"/>
    <property type="evidence" value="ECO:0007669"/>
    <property type="project" value="InterPro"/>
</dbReference>
<dbReference type="InterPro" id="IPR012259">
    <property type="entry name" value="DHFR"/>
</dbReference>
<accession>A0A8T9CIF3</accession>
<dbReference type="PANTHER" id="PTHR48069">
    <property type="entry name" value="DIHYDROFOLATE REDUCTASE"/>
    <property type="match status" value="1"/>
</dbReference>
<dbReference type="AlphaFoldDB" id="A0A8T9CIF3"/>